<gene>
    <name evidence="7" type="ORF">GCM10009717_24970</name>
</gene>
<dbReference type="PRINTS" id="PR00080">
    <property type="entry name" value="SDRFAMILY"/>
</dbReference>
<feature type="compositionally biased region" description="Polar residues" evidence="5">
    <location>
        <begin position="1"/>
        <end position="12"/>
    </location>
</feature>
<dbReference type="InterPro" id="IPR020904">
    <property type="entry name" value="Sc_DH/Rdtase_CS"/>
</dbReference>
<accession>A0ABN2QT49</accession>
<dbReference type="Gene3D" id="3.40.50.720">
    <property type="entry name" value="NAD(P)-binding Rossmann-like Domain"/>
    <property type="match status" value="1"/>
</dbReference>
<name>A0ABN2QT49_9MICO</name>
<keyword evidence="3" id="KW-0560">Oxidoreductase</keyword>
<reference evidence="7 8" key="1">
    <citation type="journal article" date="2019" name="Int. J. Syst. Evol. Microbiol.">
        <title>The Global Catalogue of Microorganisms (GCM) 10K type strain sequencing project: providing services to taxonomists for standard genome sequencing and annotation.</title>
        <authorList>
            <consortium name="The Broad Institute Genomics Platform"/>
            <consortium name="The Broad Institute Genome Sequencing Center for Infectious Disease"/>
            <person name="Wu L."/>
            <person name="Ma J."/>
        </authorList>
    </citation>
    <scope>NUCLEOTIDE SEQUENCE [LARGE SCALE GENOMIC DNA]</scope>
    <source>
        <strain evidence="7 8">JCM 13584</strain>
    </source>
</reference>
<evidence type="ECO:0000313" key="8">
    <source>
        <dbReference type="Proteomes" id="UP001499954"/>
    </source>
</evidence>
<keyword evidence="8" id="KW-1185">Reference proteome</keyword>
<comment type="similarity">
    <text evidence="1 4">Belongs to the short-chain dehydrogenases/reductases (SDR) family.</text>
</comment>
<dbReference type="Proteomes" id="UP001499954">
    <property type="component" value="Unassembled WGS sequence"/>
</dbReference>
<dbReference type="SMART" id="SM00822">
    <property type="entry name" value="PKS_KR"/>
    <property type="match status" value="1"/>
</dbReference>
<feature type="domain" description="Ketoreductase" evidence="6">
    <location>
        <begin position="35"/>
        <end position="214"/>
    </location>
</feature>
<dbReference type="InterPro" id="IPR002347">
    <property type="entry name" value="SDR_fam"/>
</dbReference>
<dbReference type="InterPro" id="IPR057326">
    <property type="entry name" value="KR_dom"/>
</dbReference>
<protein>
    <submittedName>
        <fullName evidence="7">SDR family NAD(P)-dependent oxidoreductase</fullName>
    </submittedName>
</protein>
<dbReference type="PANTHER" id="PTHR43391:SF14">
    <property type="entry name" value="DEHYDROGENASE_REDUCTASE SDR FAMILY PROTEIN 7-LIKE"/>
    <property type="match status" value="1"/>
</dbReference>
<dbReference type="PROSITE" id="PS00061">
    <property type="entry name" value="ADH_SHORT"/>
    <property type="match status" value="1"/>
</dbReference>
<feature type="region of interest" description="Disordered" evidence="5">
    <location>
        <begin position="1"/>
        <end position="27"/>
    </location>
</feature>
<comment type="caution">
    <text evidence="7">The sequence shown here is derived from an EMBL/GenBank/DDBJ whole genome shotgun (WGS) entry which is preliminary data.</text>
</comment>
<dbReference type="PANTHER" id="PTHR43391">
    <property type="entry name" value="RETINOL DEHYDROGENASE-RELATED"/>
    <property type="match status" value="1"/>
</dbReference>
<organism evidence="7 8">
    <name type="scientific">Agromyces allii</name>
    <dbReference type="NCBI Taxonomy" id="393607"/>
    <lineage>
        <taxon>Bacteria</taxon>
        <taxon>Bacillati</taxon>
        <taxon>Actinomycetota</taxon>
        <taxon>Actinomycetes</taxon>
        <taxon>Micrococcales</taxon>
        <taxon>Microbacteriaceae</taxon>
        <taxon>Agromyces</taxon>
    </lineage>
</organism>
<evidence type="ECO:0000256" key="2">
    <source>
        <dbReference type="ARBA" id="ARBA00022857"/>
    </source>
</evidence>
<evidence type="ECO:0000256" key="3">
    <source>
        <dbReference type="ARBA" id="ARBA00023002"/>
    </source>
</evidence>
<evidence type="ECO:0000259" key="6">
    <source>
        <dbReference type="SMART" id="SM00822"/>
    </source>
</evidence>
<proteinExistence type="inferred from homology"/>
<dbReference type="Pfam" id="PF00106">
    <property type="entry name" value="adh_short"/>
    <property type="match status" value="1"/>
</dbReference>
<evidence type="ECO:0000256" key="4">
    <source>
        <dbReference type="RuleBase" id="RU000363"/>
    </source>
</evidence>
<sequence>MTQKGSTVNTEPSAGVGRTPEARRSLDAGRPLEGKVVLVTGASSGIGRETALALSRVGARVAIGARRTDRLAALVDAAPGDILPLELDVTDPESVQRAVSESVARFGRLDALVNNAGLMQSGLIVGADVREWRSMIDTNLLGSMYAVHAALPHLLESKGAVVQVSSTAARSASLGSGVYAATKFGISAFSESLRQEVTRRGVRVIVIQPGFVDTELTSHITDTTMQAAAAGIAASMRTLRPEDIAEAIVYALSQPEHVSVNEILVRPTDQVQ</sequence>
<evidence type="ECO:0000313" key="7">
    <source>
        <dbReference type="EMBL" id="GAA1957616.1"/>
    </source>
</evidence>
<dbReference type="SUPFAM" id="SSF51735">
    <property type="entry name" value="NAD(P)-binding Rossmann-fold domains"/>
    <property type="match status" value="1"/>
</dbReference>
<dbReference type="InterPro" id="IPR036291">
    <property type="entry name" value="NAD(P)-bd_dom_sf"/>
</dbReference>
<evidence type="ECO:0000256" key="1">
    <source>
        <dbReference type="ARBA" id="ARBA00006484"/>
    </source>
</evidence>
<dbReference type="PRINTS" id="PR00081">
    <property type="entry name" value="GDHRDH"/>
</dbReference>
<dbReference type="EMBL" id="BAAAMK010000004">
    <property type="protein sequence ID" value="GAA1957616.1"/>
    <property type="molecule type" value="Genomic_DNA"/>
</dbReference>
<keyword evidence="2" id="KW-0521">NADP</keyword>
<evidence type="ECO:0000256" key="5">
    <source>
        <dbReference type="SAM" id="MobiDB-lite"/>
    </source>
</evidence>